<name>A0A139ARB2_GONPJ</name>
<gene>
    <name evidence="1" type="ORF">M427DRAFT_143656</name>
</gene>
<evidence type="ECO:0000313" key="1">
    <source>
        <dbReference type="EMBL" id="KXS19063.1"/>
    </source>
</evidence>
<dbReference type="EMBL" id="KQ965740">
    <property type="protein sequence ID" value="KXS19063.1"/>
    <property type="molecule type" value="Genomic_DNA"/>
</dbReference>
<dbReference type="Proteomes" id="UP000070544">
    <property type="component" value="Unassembled WGS sequence"/>
</dbReference>
<accession>A0A139ARB2</accession>
<dbReference type="AlphaFoldDB" id="A0A139ARB2"/>
<organism evidence="1 2">
    <name type="scientific">Gonapodya prolifera (strain JEL478)</name>
    <name type="common">Monoblepharis prolifera</name>
    <dbReference type="NCBI Taxonomy" id="1344416"/>
    <lineage>
        <taxon>Eukaryota</taxon>
        <taxon>Fungi</taxon>
        <taxon>Fungi incertae sedis</taxon>
        <taxon>Chytridiomycota</taxon>
        <taxon>Chytridiomycota incertae sedis</taxon>
        <taxon>Monoblepharidomycetes</taxon>
        <taxon>Monoblepharidales</taxon>
        <taxon>Gonapodyaceae</taxon>
        <taxon>Gonapodya</taxon>
    </lineage>
</organism>
<sequence length="190" mass="20890">MEAMEASDGRWRALSKLRLATSSSGFFGILSGAESRRSQLTKIFDDLGEAIAELQLLPPSAFTSDLHFPTTRSHPPYPPSDETNMDLIDVTDFRHSLLPLSMDLVELPDLRASLQARVRTPTDLSTVADFFSTIASAFIVIESRAENVCRACRSVKGCCKCPTVAVFSSAPCTLTKLDESQKNLFWLVEA</sequence>
<proteinExistence type="predicted"/>
<reference evidence="1 2" key="1">
    <citation type="journal article" date="2015" name="Genome Biol. Evol.">
        <title>Phylogenomic analyses indicate that early fungi evolved digesting cell walls of algal ancestors of land plants.</title>
        <authorList>
            <person name="Chang Y."/>
            <person name="Wang S."/>
            <person name="Sekimoto S."/>
            <person name="Aerts A.L."/>
            <person name="Choi C."/>
            <person name="Clum A."/>
            <person name="LaButti K.M."/>
            <person name="Lindquist E.A."/>
            <person name="Yee Ngan C."/>
            <person name="Ohm R.A."/>
            <person name="Salamov A.A."/>
            <person name="Grigoriev I.V."/>
            <person name="Spatafora J.W."/>
            <person name="Berbee M.L."/>
        </authorList>
    </citation>
    <scope>NUCLEOTIDE SEQUENCE [LARGE SCALE GENOMIC DNA]</scope>
    <source>
        <strain evidence="1 2">JEL478</strain>
    </source>
</reference>
<protein>
    <submittedName>
        <fullName evidence="1">Uncharacterized protein</fullName>
    </submittedName>
</protein>
<evidence type="ECO:0000313" key="2">
    <source>
        <dbReference type="Proteomes" id="UP000070544"/>
    </source>
</evidence>
<keyword evidence="2" id="KW-1185">Reference proteome</keyword>